<keyword evidence="3" id="KW-1185">Reference proteome</keyword>
<reference evidence="2 3" key="1">
    <citation type="submission" date="2024-02" db="EMBL/GenBank/DDBJ databases">
        <authorList>
            <person name="Vignale AGUSTIN F."/>
            <person name="Sosa J E."/>
            <person name="Modenutti C."/>
        </authorList>
    </citation>
    <scope>NUCLEOTIDE SEQUENCE [LARGE SCALE GENOMIC DNA]</scope>
</reference>
<name>A0ABC8RTE3_9AQUA</name>
<dbReference type="EMBL" id="CAUOFW020001469">
    <property type="protein sequence ID" value="CAK9145287.1"/>
    <property type="molecule type" value="Genomic_DNA"/>
</dbReference>
<evidence type="ECO:0000313" key="3">
    <source>
        <dbReference type="Proteomes" id="UP001642360"/>
    </source>
</evidence>
<comment type="caution">
    <text evidence="2">The sequence shown here is derived from an EMBL/GenBank/DDBJ whole genome shotgun (WGS) entry which is preliminary data.</text>
</comment>
<sequence length="132" mass="14902">MQRRLYRGGGPIYEREGEPPTFMGVGGQNYFGQRVGISPEGEEKLEFSAGGCSLGRGCLSVWRIYQTRIDPSDQPVKYVNRVSANPIKSEIWAFCPKREPYTCTRFSRVSVTLPESPKPGIVSFCHYLMVFL</sequence>
<proteinExistence type="predicted"/>
<dbReference type="AlphaFoldDB" id="A0ABC8RTE3"/>
<dbReference type="EMBL" id="CAUOFW020001469">
    <property type="protein sequence ID" value="CAK9145286.1"/>
    <property type="molecule type" value="Genomic_DNA"/>
</dbReference>
<accession>A0ABC8RTE3</accession>
<gene>
    <name evidence="1" type="ORF">ILEXP_LOCUS13081</name>
    <name evidence="2" type="ORF">ILEXP_LOCUS13082</name>
</gene>
<evidence type="ECO:0000313" key="2">
    <source>
        <dbReference type="EMBL" id="CAK9145287.1"/>
    </source>
</evidence>
<organism evidence="2 3">
    <name type="scientific">Ilex paraguariensis</name>
    <name type="common">yerba mate</name>
    <dbReference type="NCBI Taxonomy" id="185542"/>
    <lineage>
        <taxon>Eukaryota</taxon>
        <taxon>Viridiplantae</taxon>
        <taxon>Streptophyta</taxon>
        <taxon>Embryophyta</taxon>
        <taxon>Tracheophyta</taxon>
        <taxon>Spermatophyta</taxon>
        <taxon>Magnoliopsida</taxon>
        <taxon>eudicotyledons</taxon>
        <taxon>Gunneridae</taxon>
        <taxon>Pentapetalae</taxon>
        <taxon>asterids</taxon>
        <taxon>campanulids</taxon>
        <taxon>Aquifoliales</taxon>
        <taxon>Aquifoliaceae</taxon>
        <taxon>Ilex</taxon>
    </lineage>
</organism>
<dbReference type="Proteomes" id="UP001642360">
    <property type="component" value="Unassembled WGS sequence"/>
</dbReference>
<protein>
    <submittedName>
        <fullName evidence="2">Uncharacterized protein</fullName>
    </submittedName>
</protein>
<evidence type="ECO:0000313" key="1">
    <source>
        <dbReference type="EMBL" id="CAK9145286.1"/>
    </source>
</evidence>